<evidence type="ECO:0000313" key="1">
    <source>
        <dbReference type="EMBL" id="KAK3709930.1"/>
    </source>
</evidence>
<dbReference type="Proteomes" id="UP001283361">
    <property type="component" value="Unassembled WGS sequence"/>
</dbReference>
<proteinExistence type="predicted"/>
<keyword evidence="2" id="KW-1185">Reference proteome</keyword>
<accession>A0AAE0XT37</accession>
<gene>
    <name evidence="1" type="ORF">RRG08_049805</name>
</gene>
<dbReference type="EMBL" id="JAWDGP010007651">
    <property type="protein sequence ID" value="KAK3709930.1"/>
    <property type="molecule type" value="Genomic_DNA"/>
</dbReference>
<comment type="caution">
    <text evidence="1">The sequence shown here is derived from an EMBL/GenBank/DDBJ whole genome shotgun (WGS) entry which is preliminary data.</text>
</comment>
<organism evidence="1 2">
    <name type="scientific">Elysia crispata</name>
    <name type="common">lettuce slug</name>
    <dbReference type="NCBI Taxonomy" id="231223"/>
    <lineage>
        <taxon>Eukaryota</taxon>
        <taxon>Metazoa</taxon>
        <taxon>Spiralia</taxon>
        <taxon>Lophotrochozoa</taxon>
        <taxon>Mollusca</taxon>
        <taxon>Gastropoda</taxon>
        <taxon>Heterobranchia</taxon>
        <taxon>Euthyneura</taxon>
        <taxon>Panpulmonata</taxon>
        <taxon>Sacoglossa</taxon>
        <taxon>Placobranchoidea</taxon>
        <taxon>Plakobranchidae</taxon>
        <taxon>Elysia</taxon>
    </lineage>
</organism>
<name>A0AAE0XT37_9GAST</name>
<dbReference type="AlphaFoldDB" id="A0AAE0XT37"/>
<protein>
    <submittedName>
        <fullName evidence="1">Uncharacterized protein</fullName>
    </submittedName>
</protein>
<feature type="non-terminal residue" evidence="1">
    <location>
        <position position="1"/>
    </location>
</feature>
<evidence type="ECO:0000313" key="2">
    <source>
        <dbReference type="Proteomes" id="UP001283361"/>
    </source>
</evidence>
<sequence length="138" mass="15196">HSVTDLARILYLACSLIALHPEHTVIFSAQSGGNTEHLTDLSGTILSKELFWRGQKVSTVLYHTIRVGVTVVTACWTVIPVLWENVWTYAAAVIGLDHTQPVTVITEYVRLLVAWATWVLSAYLPAALTVDHQAMSAI</sequence>
<reference evidence="1" key="1">
    <citation type="journal article" date="2023" name="G3 (Bethesda)">
        <title>A reference genome for the long-term kleptoplast-retaining sea slug Elysia crispata morphotype clarki.</title>
        <authorList>
            <person name="Eastman K.E."/>
            <person name="Pendleton A.L."/>
            <person name="Shaikh M.A."/>
            <person name="Suttiyut T."/>
            <person name="Ogas R."/>
            <person name="Tomko P."/>
            <person name="Gavelis G."/>
            <person name="Widhalm J.R."/>
            <person name="Wisecaver J.H."/>
        </authorList>
    </citation>
    <scope>NUCLEOTIDE SEQUENCE</scope>
    <source>
        <strain evidence="1">ECLA1</strain>
    </source>
</reference>